<evidence type="ECO:0000313" key="1">
    <source>
        <dbReference type="EMBL" id="KPL71106.1"/>
    </source>
</evidence>
<name>A0A0N8GKZ9_9CHLR</name>
<dbReference type="PANTHER" id="PTHR30531">
    <property type="entry name" value="FLAGELLAR BIOSYNTHETIC PROTEIN FLHB"/>
    <property type="match status" value="1"/>
</dbReference>
<dbReference type="SUPFAM" id="SSF160544">
    <property type="entry name" value="EscU C-terminal domain-like"/>
    <property type="match status" value="1"/>
</dbReference>
<dbReference type="PANTHER" id="PTHR30531:SF12">
    <property type="entry name" value="FLAGELLAR BIOSYNTHETIC PROTEIN FLHB"/>
    <property type="match status" value="1"/>
</dbReference>
<keyword evidence="2" id="KW-1185">Reference proteome</keyword>
<evidence type="ECO:0000313" key="2">
    <source>
        <dbReference type="Proteomes" id="UP000050430"/>
    </source>
</evidence>
<proteinExistence type="predicted"/>
<dbReference type="AlphaFoldDB" id="A0A0N8GKZ9"/>
<dbReference type="GO" id="GO:0009306">
    <property type="term" value="P:protein secretion"/>
    <property type="evidence" value="ECO:0007669"/>
    <property type="project" value="InterPro"/>
</dbReference>
<dbReference type="Proteomes" id="UP000050430">
    <property type="component" value="Unassembled WGS sequence"/>
</dbReference>
<organism evidence="1 2">
    <name type="scientific">Leptolinea tardivitalis</name>
    <dbReference type="NCBI Taxonomy" id="229920"/>
    <lineage>
        <taxon>Bacteria</taxon>
        <taxon>Bacillati</taxon>
        <taxon>Chloroflexota</taxon>
        <taxon>Anaerolineae</taxon>
        <taxon>Anaerolineales</taxon>
        <taxon>Anaerolineaceae</taxon>
        <taxon>Leptolinea</taxon>
    </lineage>
</organism>
<gene>
    <name evidence="1" type="ORF">ADM99_12615</name>
</gene>
<dbReference type="PRINTS" id="PR00950">
    <property type="entry name" value="TYPE3IMSPROT"/>
</dbReference>
<dbReference type="Gene3D" id="3.40.1690.10">
    <property type="entry name" value="secretion proteins EscU"/>
    <property type="match status" value="1"/>
</dbReference>
<protein>
    <recommendedName>
        <fullName evidence="3">Flagellar biosynthesis protein FlhB</fullName>
    </recommendedName>
</protein>
<comment type="caution">
    <text evidence="1">The sequence shown here is derived from an EMBL/GenBank/DDBJ whole genome shotgun (WGS) entry which is preliminary data.</text>
</comment>
<dbReference type="OrthoDB" id="5244399at2"/>
<dbReference type="InterPro" id="IPR006135">
    <property type="entry name" value="T3SS_substrate_exporter"/>
</dbReference>
<sequence length="98" mass="10964">MEQPADPQKRNPIKTAIALEYDPKKDEAPRVIATGRGEIADKILEIAQANQIPIREDPVLAQALSMVDLETEIPPELYAVVAEVLGWVYQLRKKSVEE</sequence>
<accession>A0A0N8GKZ9</accession>
<dbReference type="GO" id="GO:0005886">
    <property type="term" value="C:plasma membrane"/>
    <property type="evidence" value="ECO:0007669"/>
    <property type="project" value="TreeGrafter"/>
</dbReference>
<evidence type="ECO:0008006" key="3">
    <source>
        <dbReference type="Google" id="ProtNLM"/>
    </source>
</evidence>
<dbReference type="RefSeq" id="WP_062422854.1">
    <property type="nucleotide sequence ID" value="NZ_BBYA01000011.1"/>
</dbReference>
<reference evidence="1 2" key="1">
    <citation type="submission" date="2015-07" db="EMBL/GenBank/DDBJ databases">
        <title>Genome sequence of Leptolinea tardivitalis DSM 16556.</title>
        <authorList>
            <person name="Hemp J."/>
            <person name="Ward L.M."/>
            <person name="Pace L.A."/>
            <person name="Fischer W.W."/>
        </authorList>
    </citation>
    <scope>NUCLEOTIDE SEQUENCE [LARGE SCALE GENOMIC DNA]</scope>
    <source>
        <strain evidence="1 2">YMTK-2</strain>
    </source>
</reference>
<dbReference type="EMBL" id="LGCK01000012">
    <property type="protein sequence ID" value="KPL71106.1"/>
    <property type="molecule type" value="Genomic_DNA"/>
</dbReference>
<dbReference type="InterPro" id="IPR029025">
    <property type="entry name" value="T3SS_substrate_exporter_C"/>
</dbReference>
<dbReference type="Pfam" id="PF01312">
    <property type="entry name" value="Bac_export_2"/>
    <property type="match status" value="1"/>
</dbReference>
<dbReference type="STRING" id="229920.ADM99_12615"/>